<keyword evidence="2" id="KW-1185">Reference proteome</keyword>
<dbReference type="OrthoDB" id="3758478at2759"/>
<proteinExistence type="predicted"/>
<organism evidence="1 2">
    <name type="scientific">Thelephora terrestris</name>
    <dbReference type="NCBI Taxonomy" id="56493"/>
    <lineage>
        <taxon>Eukaryota</taxon>
        <taxon>Fungi</taxon>
        <taxon>Dikarya</taxon>
        <taxon>Basidiomycota</taxon>
        <taxon>Agaricomycotina</taxon>
        <taxon>Agaricomycetes</taxon>
        <taxon>Thelephorales</taxon>
        <taxon>Thelephoraceae</taxon>
        <taxon>Thelephora</taxon>
    </lineage>
</organism>
<reference evidence="1" key="1">
    <citation type="journal article" date="2020" name="Nat. Commun.">
        <title>Large-scale genome sequencing of mycorrhizal fungi provides insights into the early evolution of symbiotic traits.</title>
        <authorList>
            <person name="Miyauchi S."/>
            <person name="Kiss E."/>
            <person name="Kuo A."/>
            <person name="Drula E."/>
            <person name="Kohler A."/>
            <person name="Sanchez-Garcia M."/>
            <person name="Morin E."/>
            <person name="Andreopoulos B."/>
            <person name="Barry K.W."/>
            <person name="Bonito G."/>
            <person name="Buee M."/>
            <person name="Carver A."/>
            <person name="Chen C."/>
            <person name="Cichocki N."/>
            <person name="Clum A."/>
            <person name="Culley D."/>
            <person name="Crous P.W."/>
            <person name="Fauchery L."/>
            <person name="Girlanda M."/>
            <person name="Hayes R.D."/>
            <person name="Keri Z."/>
            <person name="LaButti K."/>
            <person name="Lipzen A."/>
            <person name="Lombard V."/>
            <person name="Magnuson J."/>
            <person name="Maillard F."/>
            <person name="Murat C."/>
            <person name="Nolan M."/>
            <person name="Ohm R.A."/>
            <person name="Pangilinan J."/>
            <person name="Pereira M.F."/>
            <person name="Perotto S."/>
            <person name="Peter M."/>
            <person name="Pfister S."/>
            <person name="Riley R."/>
            <person name="Sitrit Y."/>
            <person name="Stielow J.B."/>
            <person name="Szollosi G."/>
            <person name="Zifcakova L."/>
            <person name="Stursova M."/>
            <person name="Spatafora J.W."/>
            <person name="Tedersoo L."/>
            <person name="Vaario L.M."/>
            <person name="Yamada A."/>
            <person name="Yan M."/>
            <person name="Wang P."/>
            <person name="Xu J."/>
            <person name="Bruns T."/>
            <person name="Baldrian P."/>
            <person name="Vilgalys R."/>
            <person name="Dunand C."/>
            <person name="Henrissat B."/>
            <person name="Grigoriev I.V."/>
            <person name="Hibbett D."/>
            <person name="Nagy L.G."/>
            <person name="Martin F.M."/>
        </authorList>
    </citation>
    <scope>NUCLEOTIDE SEQUENCE</scope>
    <source>
        <strain evidence="1">UH-Tt-Lm1</strain>
    </source>
</reference>
<dbReference type="Proteomes" id="UP000736335">
    <property type="component" value="Unassembled WGS sequence"/>
</dbReference>
<evidence type="ECO:0000313" key="2">
    <source>
        <dbReference type="Proteomes" id="UP000736335"/>
    </source>
</evidence>
<protein>
    <submittedName>
        <fullName evidence="1">Uncharacterized protein</fullName>
    </submittedName>
</protein>
<sequence>MSSQGTVDSPQVELIRSFVRQFENMDVEKLVTFLHKDLRRVTYPRSLVPVVPITQISSLTKTRIGVEMDREMLLIAHVVTDDDGSLKIKQLEEFVDSVAYREFYQAVHTAKANGLCSGSFAAA</sequence>
<dbReference type="EMBL" id="WIUZ02000020">
    <property type="protein sequence ID" value="KAF9779289.1"/>
    <property type="molecule type" value="Genomic_DNA"/>
</dbReference>
<accession>A0A9P6H4V4</accession>
<name>A0A9P6H4V4_9AGAM</name>
<evidence type="ECO:0000313" key="1">
    <source>
        <dbReference type="EMBL" id="KAF9779289.1"/>
    </source>
</evidence>
<comment type="caution">
    <text evidence="1">The sequence shown here is derived from an EMBL/GenBank/DDBJ whole genome shotgun (WGS) entry which is preliminary data.</text>
</comment>
<gene>
    <name evidence="1" type="ORF">BJ322DRAFT_1221577</name>
</gene>
<reference evidence="1" key="2">
    <citation type="submission" date="2020-11" db="EMBL/GenBank/DDBJ databases">
        <authorList>
            <consortium name="DOE Joint Genome Institute"/>
            <person name="Kuo A."/>
            <person name="Miyauchi S."/>
            <person name="Kiss E."/>
            <person name="Drula E."/>
            <person name="Kohler A."/>
            <person name="Sanchez-Garcia M."/>
            <person name="Andreopoulos B."/>
            <person name="Barry K.W."/>
            <person name="Bonito G."/>
            <person name="Buee M."/>
            <person name="Carver A."/>
            <person name="Chen C."/>
            <person name="Cichocki N."/>
            <person name="Clum A."/>
            <person name="Culley D."/>
            <person name="Crous P.W."/>
            <person name="Fauchery L."/>
            <person name="Girlanda M."/>
            <person name="Hayes R."/>
            <person name="Keri Z."/>
            <person name="Labutti K."/>
            <person name="Lipzen A."/>
            <person name="Lombard V."/>
            <person name="Magnuson J."/>
            <person name="Maillard F."/>
            <person name="Morin E."/>
            <person name="Murat C."/>
            <person name="Nolan M."/>
            <person name="Ohm R."/>
            <person name="Pangilinan J."/>
            <person name="Pereira M."/>
            <person name="Perotto S."/>
            <person name="Peter M."/>
            <person name="Riley R."/>
            <person name="Sitrit Y."/>
            <person name="Stielow B."/>
            <person name="Szollosi G."/>
            <person name="Zifcakova L."/>
            <person name="Stursova M."/>
            <person name="Spatafora J.W."/>
            <person name="Tedersoo L."/>
            <person name="Vaario L.-M."/>
            <person name="Yamada A."/>
            <person name="Yan M."/>
            <person name="Wang P."/>
            <person name="Xu J."/>
            <person name="Bruns T."/>
            <person name="Baldrian P."/>
            <person name="Vilgalys R."/>
            <person name="Henrissat B."/>
            <person name="Grigoriev I.V."/>
            <person name="Hibbett D."/>
            <person name="Nagy L.G."/>
            <person name="Martin F.M."/>
        </authorList>
    </citation>
    <scope>NUCLEOTIDE SEQUENCE</scope>
    <source>
        <strain evidence="1">UH-Tt-Lm1</strain>
    </source>
</reference>
<dbReference type="AlphaFoldDB" id="A0A9P6H4V4"/>